<reference evidence="2" key="1">
    <citation type="submission" date="2021-05" db="EMBL/GenBank/DDBJ databases">
        <title>Energy efficiency and biological interactions define the core microbiome of deep oligotrophic groundwater.</title>
        <authorList>
            <person name="Mehrshad M."/>
            <person name="Lopez-Fernandez M."/>
            <person name="Bell E."/>
            <person name="Bernier-Latmani R."/>
            <person name="Bertilsson S."/>
            <person name="Dopson M."/>
        </authorList>
    </citation>
    <scope>NUCLEOTIDE SEQUENCE</scope>
    <source>
        <strain evidence="2">Modern_marine.mb.64</strain>
    </source>
</reference>
<dbReference type="PANTHER" id="PTHR10224">
    <property type="entry name" value="ES1 PROTEIN HOMOLOG, MITOCHONDRIAL"/>
    <property type="match status" value="1"/>
</dbReference>
<dbReference type="Proteomes" id="UP000777784">
    <property type="component" value="Unassembled WGS sequence"/>
</dbReference>
<comment type="caution">
    <text evidence="2">The sequence shown here is derived from an EMBL/GenBank/DDBJ whole genome shotgun (WGS) entry which is preliminary data.</text>
</comment>
<dbReference type="InterPro" id="IPR002818">
    <property type="entry name" value="DJ-1/PfpI"/>
</dbReference>
<dbReference type="CDD" id="cd03133">
    <property type="entry name" value="GATase1_ES1"/>
    <property type="match status" value="1"/>
</dbReference>
<dbReference type="PANTHER" id="PTHR10224:SF12">
    <property type="entry name" value="GLYOXALASE ELBB"/>
    <property type="match status" value="1"/>
</dbReference>
<dbReference type="Gene3D" id="3.40.50.880">
    <property type="match status" value="1"/>
</dbReference>
<organism evidence="2 3">
    <name type="scientific">Eiseniibacteriota bacterium</name>
    <dbReference type="NCBI Taxonomy" id="2212470"/>
    <lineage>
        <taxon>Bacteria</taxon>
        <taxon>Candidatus Eiseniibacteriota</taxon>
    </lineage>
</organism>
<sequence>MLKVGVILSGCGVFDGTEIHEAVAALIALDRKGAEIIYMAPNGPAMHVINHLSNETTGESRNILVESARIARGNIRDLAEVKAADIDALVIPGGFGAAKNLCNFAVKGADCVAHPQVARLIREVHRAGKPIGAMCIAPALVARVLGRDVAHLELTIGNDPGTAKALEAMGAYHINKSVKEVHVDVKNRVVTTPAYMLGSRVSEIAAGADKLVEELLRLVS</sequence>
<dbReference type="EMBL" id="JAHJDP010000085">
    <property type="protein sequence ID" value="MBU2692133.1"/>
    <property type="molecule type" value="Genomic_DNA"/>
</dbReference>
<evidence type="ECO:0000313" key="2">
    <source>
        <dbReference type="EMBL" id="MBU2692133.1"/>
    </source>
</evidence>
<feature type="domain" description="DJ-1/PfpI" evidence="1">
    <location>
        <begin position="13"/>
        <end position="143"/>
    </location>
</feature>
<keyword evidence="2" id="KW-0456">Lyase</keyword>
<name>A0A948RW59_UNCEI</name>
<dbReference type="AlphaFoldDB" id="A0A948RW59"/>
<protein>
    <submittedName>
        <fullName evidence="2">Isoprenoid biosynthesis glyoxalase ElbB</fullName>
        <ecNumber evidence="2">4.2.1.-</ecNumber>
    </submittedName>
</protein>
<evidence type="ECO:0000259" key="1">
    <source>
        <dbReference type="Pfam" id="PF01965"/>
    </source>
</evidence>
<dbReference type="GO" id="GO:0016829">
    <property type="term" value="F:lyase activity"/>
    <property type="evidence" value="ECO:0007669"/>
    <property type="project" value="UniProtKB-KW"/>
</dbReference>
<dbReference type="SUPFAM" id="SSF52317">
    <property type="entry name" value="Class I glutamine amidotransferase-like"/>
    <property type="match status" value="1"/>
</dbReference>
<dbReference type="EC" id="4.2.1.-" evidence="2"/>
<dbReference type="InterPro" id="IPR029062">
    <property type="entry name" value="Class_I_gatase-like"/>
</dbReference>
<dbReference type="Pfam" id="PF01965">
    <property type="entry name" value="DJ-1_PfpI"/>
    <property type="match status" value="1"/>
</dbReference>
<accession>A0A948RW59</accession>
<dbReference type="PIRSF" id="PIRSF006320">
    <property type="entry name" value="Elb2"/>
    <property type="match status" value="1"/>
</dbReference>
<gene>
    <name evidence="2" type="primary">elbB</name>
    <name evidence="2" type="ORF">KJ970_14525</name>
</gene>
<proteinExistence type="predicted"/>
<dbReference type="InterPro" id="IPR026041">
    <property type="entry name" value="ElbB"/>
</dbReference>
<evidence type="ECO:0000313" key="3">
    <source>
        <dbReference type="Proteomes" id="UP000777784"/>
    </source>
</evidence>
<dbReference type="NCBIfam" id="NF008747">
    <property type="entry name" value="PRK11780.1"/>
    <property type="match status" value="1"/>
</dbReference>